<dbReference type="GO" id="GO:0016810">
    <property type="term" value="F:hydrolase activity, acting on carbon-nitrogen (but not peptide) bonds"/>
    <property type="evidence" value="ECO:0007669"/>
    <property type="project" value="InterPro"/>
</dbReference>
<evidence type="ECO:0000313" key="3">
    <source>
        <dbReference type="Proteomes" id="UP000252387"/>
    </source>
</evidence>
<dbReference type="InterPro" id="IPR011059">
    <property type="entry name" value="Metal-dep_hydrolase_composite"/>
</dbReference>
<dbReference type="InterPro" id="IPR032466">
    <property type="entry name" value="Metal_Hydrolase"/>
</dbReference>
<accession>A0A368KKQ1</accession>
<evidence type="ECO:0000313" key="2">
    <source>
        <dbReference type="EMBL" id="RCS31686.1"/>
    </source>
</evidence>
<dbReference type="PANTHER" id="PTHR43135">
    <property type="entry name" value="ALPHA-D-RIBOSE 1-METHYLPHOSPHONATE 5-TRIPHOSPHATE DIPHOSPHATASE"/>
    <property type="match status" value="1"/>
</dbReference>
<dbReference type="SUPFAM" id="SSF51556">
    <property type="entry name" value="Metallo-dependent hydrolases"/>
    <property type="match status" value="1"/>
</dbReference>
<comment type="caution">
    <text evidence="2">The sequence shown here is derived from an EMBL/GenBank/DDBJ whole genome shotgun (WGS) entry which is preliminary data.</text>
</comment>
<reference evidence="2 3" key="1">
    <citation type="submission" date="2018-05" db="EMBL/GenBank/DDBJ databases">
        <title>Draft genome sequence of Rhodanobacter denitrificans Yn1 isolated from gold copper mine.</title>
        <authorList>
            <person name="Yang N."/>
            <person name="Mazhar H.S."/>
            <person name="Rensing C."/>
        </authorList>
    </citation>
    <scope>NUCLEOTIDE SEQUENCE [LARGE SCALE GENOMIC DNA]</scope>
    <source>
        <strain evidence="2 3">Yn1</strain>
    </source>
</reference>
<feature type="domain" description="Amidohydrolase-related" evidence="1">
    <location>
        <begin position="54"/>
        <end position="399"/>
    </location>
</feature>
<keyword evidence="3" id="KW-1185">Reference proteome</keyword>
<dbReference type="OrthoDB" id="9782972at2"/>
<dbReference type="InterPro" id="IPR051781">
    <property type="entry name" value="Metallo-dep_Hydrolase"/>
</dbReference>
<dbReference type="PANTHER" id="PTHR43135:SF3">
    <property type="entry name" value="ALPHA-D-RIBOSE 1-METHYLPHOSPHONATE 5-TRIPHOSPHATE DIPHOSPHATASE"/>
    <property type="match status" value="1"/>
</dbReference>
<dbReference type="InterPro" id="IPR006680">
    <property type="entry name" value="Amidohydro-rel"/>
</dbReference>
<evidence type="ECO:0000259" key="1">
    <source>
        <dbReference type="Pfam" id="PF01979"/>
    </source>
</evidence>
<proteinExistence type="predicted"/>
<protein>
    <submittedName>
        <fullName evidence="2">Amidohydrolase family protein</fullName>
    </submittedName>
</protein>
<dbReference type="InterPro" id="IPR057744">
    <property type="entry name" value="OTAase-like"/>
</dbReference>
<dbReference type="AlphaFoldDB" id="A0A368KKQ1"/>
<dbReference type="Gene3D" id="2.30.40.10">
    <property type="entry name" value="Urease, subunit C, domain 1"/>
    <property type="match status" value="1"/>
</dbReference>
<dbReference type="RefSeq" id="WP_114340421.1">
    <property type="nucleotide sequence ID" value="NZ_QFWQ01000001.1"/>
</dbReference>
<dbReference type="SUPFAM" id="SSF51338">
    <property type="entry name" value="Composite domain of metallo-dependent hydrolases"/>
    <property type="match status" value="1"/>
</dbReference>
<dbReference type="Gene3D" id="3.20.20.140">
    <property type="entry name" value="Metal-dependent hydrolases"/>
    <property type="match status" value="1"/>
</dbReference>
<dbReference type="Pfam" id="PF01979">
    <property type="entry name" value="Amidohydro_1"/>
    <property type="match status" value="1"/>
</dbReference>
<dbReference type="EMBL" id="QFWQ01000001">
    <property type="protein sequence ID" value="RCS31686.1"/>
    <property type="molecule type" value="Genomic_DNA"/>
</dbReference>
<dbReference type="CDD" id="cd01299">
    <property type="entry name" value="Met_dep_hydrolase_A"/>
    <property type="match status" value="1"/>
</dbReference>
<dbReference type="Proteomes" id="UP000252387">
    <property type="component" value="Unassembled WGS sequence"/>
</dbReference>
<sequence length="411" mass="43893">MGTCVLLCGRMFDGLADRLTGPVEILVEDDRIAEIGPTVRRPPDAQTIDLSERTVSPGFIDSHVHLTMDAADLAQQTLTSSATKALKGLNIAREYMRYGFTTLRDMGCVDPDFPTVDLRNALAAGLVEGPRLIVAAHIISSSGGHGDLRGFYGPRWDIPVSAIADDAGAIKALVRREHTFGSDWIKTTNTGGYFSPGDDPARVTWFDDEMNLLAATARQLGMPVAVHTGAADGCRQAIRAGARSLEHAYLIDAEALALAKEAGTYLVPTMQMTQEDLHALHEHTLPCQGIWKFSRDSGSIVDSQRLIAQSEVKIAYGTDCGMFPFSHGILEFQAMVAAGLTPARALRAATSVAAELLGQDDIGVLAVGKHADIVAMPGDPLADIGATARVDFVMKSGRVYRQPEPAAAASR</sequence>
<gene>
    <name evidence="2" type="ORF">DEO45_00795</name>
</gene>
<name>A0A368KKQ1_9GAMM</name>
<keyword evidence="2" id="KW-0378">Hydrolase</keyword>
<organism evidence="2 3">
    <name type="scientific">Rhodanobacter denitrificans</name>
    <dbReference type="NCBI Taxonomy" id="666685"/>
    <lineage>
        <taxon>Bacteria</taxon>
        <taxon>Pseudomonadati</taxon>
        <taxon>Pseudomonadota</taxon>
        <taxon>Gammaproteobacteria</taxon>
        <taxon>Lysobacterales</taxon>
        <taxon>Rhodanobacteraceae</taxon>
        <taxon>Rhodanobacter</taxon>
    </lineage>
</organism>